<dbReference type="InterPro" id="IPR036873">
    <property type="entry name" value="Rhodanese-like_dom_sf"/>
</dbReference>
<dbReference type="eggNOG" id="COG0607">
    <property type="taxonomic scope" value="Bacteria"/>
</dbReference>
<dbReference type="InterPro" id="IPR001763">
    <property type="entry name" value="Rhodanese-like_dom"/>
</dbReference>
<dbReference type="CDD" id="cd00158">
    <property type="entry name" value="RHOD"/>
    <property type="match status" value="1"/>
</dbReference>
<dbReference type="PROSITE" id="PS50206">
    <property type="entry name" value="RHODANESE_3"/>
    <property type="match status" value="1"/>
</dbReference>
<evidence type="ECO:0000313" key="3">
    <source>
        <dbReference type="Proteomes" id="UP000001784"/>
    </source>
</evidence>
<dbReference type="PANTHER" id="PTHR43031:SF1">
    <property type="entry name" value="PYRIDINE NUCLEOTIDE-DISULPHIDE OXIDOREDUCTASE"/>
    <property type="match status" value="1"/>
</dbReference>
<dbReference type="SUPFAM" id="SSF52821">
    <property type="entry name" value="Rhodanese/Cell cycle control phosphatase"/>
    <property type="match status" value="1"/>
</dbReference>
<dbReference type="InterPro" id="IPR050229">
    <property type="entry name" value="GlpE_sulfurtransferase"/>
</dbReference>
<feature type="domain" description="Rhodanese" evidence="1">
    <location>
        <begin position="26"/>
        <end position="111"/>
    </location>
</feature>
<sequence length="278" mass="30731">MTAGSGSGDVKSLYPDEAKEFIDEHKEGTYLLLDVRQPTEYEQGHLPGAQLIPLPSLPDSIGGLDRKRPVLVYCAVGGRSATAASFLAHHGFSEVYQLLGGIQAWEQPTAANPVKFHLEFASGRESPREAVLLAYAMEQGMLDFHEAVRVRTTEPDLADLLVKLVRAEESHKKTLRELLRQHAPDEPPPEDVPGGSSRIMEGGLDIQDFMKQNESFMKTTAGYLDIAMMVESQALDLYLRMGAASSNEKTRRILFHIADEEKAHLSMLAELLEKKMSA</sequence>
<gene>
    <name evidence="2" type="ordered locus">Sfum_0406</name>
</gene>
<dbReference type="Gene3D" id="3.40.250.10">
    <property type="entry name" value="Rhodanese-like domain"/>
    <property type="match status" value="1"/>
</dbReference>
<accession>A0LFA4</accession>
<dbReference type="InterPro" id="IPR001307">
    <property type="entry name" value="Thiosulphate_STrfase_CS"/>
</dbReference>
<evidence type="ECO:0000313" key="2">
    <source>
        <dbReference type="EMBL" id="ABK16106.1"/>
    </source>
</evidence>
<dbReference type="InParanoid" id="A0LFA4"/>
<dbReference type="EMBL" id="CP000478">
    <property type="protein sequence ID" value="ABK16106.1"/>
    <property type="molecule type" value="Genomic_DNA"/>
</dbReference>
<dbReference type="STRING" id="335543.Sfum_0406"/>
<dbReference type="InterPro" id="IPR009078">
    <property type="entry name" value="Ferritin-like_SF"/>
</dbReference>
<dbReference type="Gene3D" id="1.20.1260.10">
    <property type="match status" value="1"/>
</dbReference>
<dbReference type="CDD" id="cd01045">
    <property type="entry name" value="Ferritin_like_AB"/>
    <property type="match status" value="1"/>
</dbReference>
<dbReference type="Proteomes" id="UP000001784">
    <property type="component" value="Chromosome"/>
</dbReference>
<evidence type="ECO:0000259" key="1">
    <source>
        <dbReference type="PROSITE" id="PS50206"/>
    </source>
</evidence>
<dbReference type="PROSITE" id="PS00380">
    <property type="entry name" value="RHODANESE_1"/>
    <property type="match status" value="1"/>
</dbReference>
<dbReference type="PANTHER" id="PTHR43031">
    <property type="entry name" value="FAD-DEPENDENT OXIDOREDUCTASE"/>
    <property type="match status" value="1"/>
</dbReference>
<keyword evidence="3" id="KW-1185">Reference proteome</keyword>
<reference evidence="2 3" key="1">
    <citation type="submission" date="2006-10" db="EMBL/GenBank/DDBJ databases">
        <title>Complete sequence of Syntrophobacter fumaroxidans MPOB.</title>
        <authorList>
            <consortium name="US DOE Joint Genome Institute"/>
            <person name="Copeland A."/>
            <person name="Lucas S."/>
            <person name="Lapidus A."/>
            <person name="Barry K."/>
            <person name="Detter J.C."/>
            <person name="Glavina del Rio T."/>
            <person name="Hammon N."/>
            <person name="Israni S."/>
            <person name="Pitluck S."/>
            <person name="Goltsman E.G."/>
            <person name="Martinez M."/>
            <person name="Schmutz J."/>
            <person name="Larimer F."/>
            <person name="Land M."/>
            <person name="Hauser L."/>
            <person name="Kyrpides N."/>
            <person name="Kim E."/>
            <person name="Boone D.R."/>
            <person name="Brockman F."/>
            <person name="Culley D."/>
            <person name="Ferry J."/>
            <person name="Gunsalus R."/>
            <person name="McInerney M.J."/>
            <person name="Morrison M."/>
            <person name="Plugge C."/>
            <person name="Rohlin L."/>
            <person name="Scholten J."/>
            <person name="Sieber J."/>
            <person name="Stams A.J.M."/>
            <person name="Worm P."/>
            <person name="Henstra A.M."/>
            <person name="Richardson P."/>
        </authorList>
    </citation>
    <scope>NUCLEOTIDE SEQUENCE [LARGE SCALE GENOMIC DNA]</scope>
    <source>
        <strain evidence="3">DSM 10017 / MPOB</strain>
    </source>
</reference>
<dbReference type="eggNOG" id="COG1633">
    <property type="taxonomic scope" value="Bacteria"/>
</dbReference>
<dbReference type="OrthoDB" id="285281at2"/>
<dbReference type="HOGENOM" id="CLU_084155_0_0_7"/>
<dbReference type="InterPro" id="IPR012347">
    <property type="entry name" value="Ferritin-like"/>
</dbReference>
<proteinExistence type="predicted"/>
<protein>
    <submittedName>
        <fullName evidence="2">Rhodanese domain protein</fullName>
    </submittedName>
</protein>
<organism evidence="2 3">
    <name type="scientific">Syntrophobacter fumaroxidans (strain DSM 10017 / MPOB)</name>
    <dbReference type="NCBI Taxonomy" id="335543"/>
    <lineage>
        <taxon>Bacteria</taxon>
        <taxon>Pseudomonadati</taxon>
        <taxon>Thermodesulfobacteriota</taxon>
        <taxon>Syntrophobacteria</taxon>
        <taxon>Syntrophobacterales</taxon>
        <taxon>Syntrophobacteraceae</taxon>
        <taxon>Syntrophobacter</taxon>
    </lineage>
</organism>
<name>A0LFA4_SYNFM</name>
<dbReference type="AlphaFoldDB" id="A0LFA4"/>
<dbReference type="RefSeq" id="WP_011697279.1">
    <property type="nucleotide sequence ID" value="NC_008554.1"/>
</dbReference>
<dbReference type="Pfam" id="PF00581">
    <property type="entry name" value="Rhodanese"/>
    <property type="match status" value="1"/>
</dbReference>
<dbReference type="SMART" id="SM00450">
    <property type="entry name" value="RHOD"/>
    <property type="match status" value="1"/>
</dbReference>
<dbReference type="SUPFAM" id="SSF47240">
    <property type="entry name" value="Ferritin-like"/>
    <property type="match status" value="1"/>
</dbReference>
<dbReference type="GO" id="GO:0004792">
    <property type="term" value="F:thiosulfate-cyanide sulfurtransferase activity"/>
    <property type="evidence" value="ECO:0007669"/>
    <property type="project" value="InterPro"/>
</dbReference>
<dbReference type="KEGG" id="sfu:Sfum_0406"/>